<dbReference type="EMBL" id="BGZK01001241">
    <property type="protein sequence ID" value="GBP75243.1"/>
    <property type="molecule type" value="Genomic_DNA"/>
</dbReference>
<comment type="caution">
    <text evidence="1">The sequence shown here is derived from an EMBL/GenBank/DDBJ whole genome shotgun (WGS) entry which is preliminary data.</text>
</comment>
<reference evidence="1 2" key="1">
    <citation type="journal article" date="2019" name="Commun. Biol.">
        <title>The bagworm genome reveals a unique fibroin gene that provides high tensile strength.</title>
        <authorList>
            <person name="Kono N."/>
            <person name="Nakamura H."/>
            <person name="Ohtoshi R."/>
            <person name="Tomita M."/>
            <person name="Numata K."/>
            <person name="Arakawa K."/>
        </authorList>
    </citation>
    <scope>NUCLEOTIDE SEQUENCE [LARGE SCALE GENOMIC DNA]</scope>
</reference>
<accession>A0A4C1YIZ5</accession>
<gene>
    <name evidence="1" type="ORF">EVAR_45442_1</name>
</gene>
<dbReference type="Proteomes" id="UP000299102">
    <property type="component" value="Unassembled WGS sequence"/>
</dbReference>
<evidence type="ECO:0000313" key="1">
    <source>
        <dbReference type="EMBL" id="GBP75243.1"/>
    </source>
</evidence>
<name>A0A4C1YIZ5_EUMVA</name>
<protein>
    <submittedName>
        <fullName evidence="1">Uncharacterized protein</fullName>
    </submittedName>
</protein>
<keyword evidence="2" id="KW-1185">Reference proteome</keyword>
<organism evidence="1 2">
    <name type="scientific">Eumeta variegata</name>
    <name type="common">Bagworm moth</name>
    <name type="synonym">Eumeta japonica</name>
    <dbReference type="NCBI Taxonomy" id="151549"/>
    <lineage>
        <taxon>Eukaryota</taxon>
        <taxon>Metazoa</taxon>
        <taxon>Ecdysozoa</taxon>
        <taxon>Arthropoda</taxon>
        <taxon>Hexapoda</taxon>
        <taxon>Insecta</taxon>
        <taxon>Pterygota</taxon>
        <taxon>Neoptera</taxon>
        <taxon>Endopterygota</taxon>
        <taxon>Lepidoptera</taxon>
        <taxon>Glossata</taxon>
        <taxon>Ditrysia</taxon>
        <taxon>Tineoidea</taxon>
        <taxon>Psychidae</taxon>
        <taxon>Oiketicinae</taxon>
        <taxon>Eumeta</taxon>
    </lineage>
</organism>
<evidence type="ECO:0000313" key="2">
    <source>
        <dbReference type="Proteomes" id="UP000299102"/>
    </source>
</evidence>
<proteinExistence type="predicted"/>
<dbReference type="AlphaFoldDB" id="A0A4C1YIZ5"/>
<sequence length="164" mass="17655">MVHTKISADTKTKYYSQRKVDVKQGGHASRGGAECSLAVANSASARKWEELTGKISHLREYKYEVPPTSTPSMAPRPSPSAILFPPSGRQSTGDEGCKVSWTAVTIHFLVIDNRNGSRIAPTRITDLDDLLASASVASLQAQQGINAPATRICFRKTECPPVAS</sequence>